<dbReference type="Proteomes" id="UP000095657">
    <property type="component" value="Unassembled WGS sequence"/>
</dbReference>
<sequence>MKKCEKYNMKTEFEKLRDFDFMVFYVRVFLSNGNRVTKLIPVNQFSLFGITVVQARNIVRSFNLLSHYVCTTSLISD</sequence>
<name>A0A174UQJ2_9BACE</name>
<dbReference type="STRING" id="47678.ERS852494_01796"/>
<proteinExistence type="predicted"/>
<organism evidence="2 4">
    <name type="scientific">Bacteroides caccae</name>
    <dbReference type="NCBI Taxonomy" id="47678"/>
    <lineage>
        <taxon>Bacteria</taxon>
        <taxon>Pseudomonadati</taxon>
        <taxon>Bacteroidota</taxon>
        <taxon>Bacteroidia</taxon>
        <taxon>Bacteroidales</taxon>
        <taxon>Bacteroidaceae</taxon>
        <taxon>Bacteroides</taxon>
    </lineage>
</organism>
<dbReference type="EMBL" id="CZAI01000003">
    <property type="protein sequence ID" value="CUP22087.1"/>
    <property type="molecule type" value="Genomic_DNA"/>
</dbReference>
<protein>
    <submittedName>
        <fullName evidence="2">Uncharacterized protein</fullName>
    </submittedName>
</protein>
<dbReference type="EMBL" id="CZBL01000008">
    <property type="protein sequence ID" value="CUQ21249.1"/>
    <property type="molecule type" value="Genomic_DNA"/>
</dbReference>
<evidence type="ECO:0000313" key="2">
    <source>
        <dbReference type="EMBL" id="CUQ21249.1"/>
    </source>
</evidence>
<dbReference type="RefSeq" id="WP_151210536.1">
    <property type="nucleotide sequence ID" value="NZ_CP081920.1"/>
</dbReference>
<evidence type="ECO:0000313" key="4">
    <source>
        <dbReference type="Proteomes" id="UP000095725"/>
    </source>
</evidence>
<dbReference type="AlphaFoldDB" id="A0A174UQJ2"/>
<accession>A0A174UQJ2</accession>
<dbReference type="Proteomes" id="UP000095725">
    <property type="component" value="Unassembled WGS sequence"/>
</dbReference>
<evidence type="ECO:0000313" key="1">
    <source>
        <dbReference type="EMBL" id="CUP22087.1"/>
    </source>
</evidence>
<evidence type="ECO:0000313" key="3">
    <source>
        <dbReference type="Proteomes" id="UP000095657"/>
    </source>
</evidence>
<gene>
    <name evidence="1" type="ORF">ERS852494_01796</name>
    <name evidence="2" type="ORF">ERS852558_02185</name>
</gene>
<reference evidence="3 4" key="1">
    <citation type="submission" date="2015-09" db="EMBL/GenBank/DDBJ databases">
        <authorList>
            <consortium name="Pathogen Informatics"/>
        </authorList>
    </citation>
    <scope>NUCLEOTIDE SEQUENCE [LARGE SCALE GENOMIC DNA]</scope>
    <source>
        <strain evidence="1 3">2789STDY5834880</strain>
        <strain evidence="2 4">2789STDY5834946</strain>
    </source>
</reference>